<evidence type="ECO:0000259" key="4">
    <source>
        <dbReference type="PROSITE" id="PS50932"/>
    </source>
</evidence>
<dbReference type="InterPro" id="IPR000843">
    <property type="entry name" value="HTH_LacI"/>
</dbReference>
<reference evidence="5 6" key="1">
    <citation type="submission" date="2018-03" db="EMBL/GenBank/DDBJ databases">
        <authorList>
            <person name="Keele B.F."/>
        </authorList>
    </citation>
    <scope>NUCLEOTIDE SEQUENCE [LARGE SCALE GENOMIC DNA]</scope>
    <source>
        <strain evidence="5 6">YL28-9</strain>
    </source>
</reference>
<gene>
    <name evidence="5" type="ORF">C7T94_06395</name>
</gene>
<evidence type="ECO:0000256" key="2">
    <source>
        <dbReference type="ARBA" id="ARBA00023125"/>
    </source>
</evidence>
<comment type="caution">
    <text evidence="5">The sequence shown here is derived from an EMBL/GenBank/DDBJ whole genome shotgun (WGS) entry which is preliminary data.</text>
</comment>
<dbReference type="Pfam" id="PF00356">
    <property type="entry name" value="LacI"/>
    <property type="match status" value="1"/>
</dbReference>
<dbReference type="Pfam" id="PF13377">
    <property type="entry name" value="Peripla_BP_3"/>
    <property type="match status" value="1"/>
</dbReference>
<dbReference type="CDD" id="cd06267">
    <property type="entry name" value="PBP1_LacI_sugar_binding-like"/>
    <property type="match status" value="1"/>
</dbReference>
<dbReference type="PANTHER" id="PTHR30146">
    <property type="entry name" value="LACI-RELATED TRANSCRIPTIONAL REPRESSOR"/>
    <property type="match status" value="1"/>
</dbReference>
<dbReference type="AlphaFoldDB" id="A0A2T3HPM4"/>
<dbReference type="SMART" id="SM00354">
    <property type="entry name" value="HTH_LACI"/>
    <property type="match status" value="1"/>
</dbReference>
<feature type="domain" description="HTH lacI-type" evidence="4">
    <location>
        <begin position="10"/>
        <end position="64"/>
    </location>
</feature>
<dbReference type="EMBL" id="PYLS01000004">
    <property type="protein sequence ID" value="PST84341.1"/>
    <property type="molecule type" value="Genomic_DNA"/>
</dbReference>
<dbReference type="GO" id="GO:0000976">
    <property type="term" value="F:transcription cis-regulatory region binding"/>
    <property type="evidence" value="ECO:0007669"/>
    <property type="project" value="TreeGrafter"/>
</dbReference>
<name>A0A2T3HPM4_9SPHI</name>
<dbReference type="SUPFAM" id="SSF53822">
    <property type="entry name" value="Periplasmic binding protein-like I"/>
    <property type="match status" value="1"/>
</dbReference>
<keyword evidence="2" id="KW-0238">DNA-binding</keyword>
<dbReference type="CDD" id="cd01392">
    <property type="entry name" value="HTH_LacI"/>
    <property type="match status" value="1"/>
</dbReference>
<accession>A0A2T3HPM4</accession>
<dbReference type="SUPFAM" id="SSF47413">
    <property type="entry name" value="lambda repressor-like DNA-binding domains"/>
    <property type="match status" value="1"/>
</dbReference>
<dbReference type="InterPro" id="IPR010982">
    <property type="entry name" value="Lambda_DNA-bd_dom_sf"/>
</dbReference>
<evidence type="ECO:0000313" key="5">
    <source>
        <dbReference type="EMBL" id="PST84341.1"/>
    </source>
</evidence>
<dbReference type="PANTHER" id="PTHR30146:SF109">
    <property type="entry name" value="HTH-TYPE TRANSCRIPTIONAL REGULATOR GALS"/>
    <property type="match status" value="1"/>
</dbReference>
<dbReference type="Gene3D" id="3.40.50.2300">
    <property type="match status" value="2"/>
</dbReference>
<dbReference type="InterPro" id="IPR028082">
    <property type="entry name" value="Peripla_BP_I"/>
</dbReference>
<dbReference type="Proteomes" id="UP000240912">
    <property type="component" value="Unassembled WGS sequence"/>
</dbReference>
<evidence type="ECO:0000256" key="3">
    <source>
        <dbReference type="ARBA" id="ARBA00023163"/>
    </source>
</evidence>
<dbReference type="RefSeq" id="WP_107214440.1">
    <property type="nucleotide sequence ID" value="NZ_KZ686268.1"/>
</dbReference>
<evidence type="ECO:0000313" key="6">
    <source>
        <dbReference type="Proteomes" id="UP000240912"/>
    </source>
</evidence>
<proteinExistence type="predicted"/>
<keyword evidence="1" id="KW-0805">Transcription regulation</keyword>
<dbReference type="PROSITE" id="PS50932">
    <property type="entry name" value="HTH_LACI_2"/>
    <property type="match status" value="1"/>
</dbReference>
<keyword evidence="3" id="KW-0804">Transcription</keyword>
<dbReference type="InterPro" id="IPR046335">
    <property type="entry name" value="LacI/GalR-like_sensor"/>
</dbReference>
<protein>
    <submittedName>
        <fullName evidence="5">LacI family transcriptional regulator</fullName>
    </submittedName>
</protein>
<keyword evidence="6" id="KW-1185">Reference proteome</keyword>
<evidence type="ECO:0000256" key="1">
    <source>
        <dbReference type="ARBA" id="ARBA00023015"/>
    </source>
</evidence>
<dbReference type="GO" id="GO:0003700">
    <property type="term" value="F:DNA-binding transcription factor activity"/>
    <property type="evidence" value="ECO:0007669"/>
    <property type="project" value="TreeGrafter"/>
</dbReference>
<sequence>MSRTKKNQESTILDIAAALQLSPATISRALNNNPNVTPATRKKVTEMAGQLGYRRNNMALGLRNNKTHTIGLIVPRISMFFHAEAITMMQNALYEKGYNLIISQSNDSPEMERRLVDTMYSSRVDALIVSCTLDTQDFSHFDVFADNDIPLIFYDRVPPAFDGALIIRGDDFQGGYLAGTHLAETGCKRIAHISGPLTTNLYRDRSAGFFKALKAAGLPVYEHLVFYQPLTYDNTRTALKKMFEHREKPDAVFTANDTAAIAVHEFARENGLEIPRQLKIVGYSNDPRCAIIRPAITSVEQFPGKMGSKVVEALMQMLAADRETALNEPITIPVQLIRRMST</sequence>
<organism evidence="5 6">
    <name type="scientific">Pedobacter yulinensis</name>
    <dbReference type="NCBI Taxonomy" id="2126353"/>
    <lineage>
        <taxon>Bacteria</taxon>
        <taxon>Pseudomonadati</taxon>
        <taxon>Bacteroidota</taxon>
        <taxon>Sphingobacteriia</taxon>
        <taxon>Sphingobacteriales</taxon>
        <taxon>Sphingobacteriaceae</taxon>
        <taxon>Pedobacter</taxon>
    </lineage>
</organism>
<dbReference type="Gene3D" id="1.10.260.40">
    <property type="entry name" value="lambda repressor-like DNA-binding domains"/>
    <property type="match status" value="1"/>
</dbReference>
<dbReference type="OrthoDB" id="9803256at2"/>